<proteinExistence type="predicted"/>
<name>A0A345P915_9GAMM</name>
<dbReference type="EMBL" id="CP031222">
    <property type="protein sequence ID" value="AXI03774.1"/>
    <property type="molecule type" value="Genomic_DNA"/>
</dbReference>
<evidence type="ECO:0000313" key="3">
    <source>
        <dbReference type="Proteomes" id="UP000253940"/>
    </source>
</evidence>
<feature type="signal peptide" evidence="1">
    <location>
        <begin position="1"/>
        <end position="20"/>
    </location>
</feature>
<dbReference type="Proteomes" id="UP000253940">
    <property type="component" value="Chromosome"/>
</dbReference>
<sequence length="160" mass="17600">MKRFALLGMLVLACSMSASAHAGVYAQRLVGCLLKEATPQDKQVFIQRFFLVFSPTKPLKDLVNISDRKRHEISDEFGKVFNRLFTVSCQTQTEDAVNFEGKASLGLAGQALGRAAIKEFLSDPNINKGLIEVGQEVNRVQTSNPQVFDATPDFAPLVPQ</sequence>
<dbReference type="RefSeq" id="WP_114899882.1">
    <property type="nucleotide sequence ID" value="NZ_CP031222.1"/>
</dbReference>
<protein>
    <submittedName>
        <fullName evidence="2">Uncharacterized protein</fullName>
    </submittedName>
</protein>
<keyword evidence="1" id="KW-0732">Signal</keyword>
<evidence type="ECO:0000313" key="2">
    <source>
        <dbReference type="EMBL" id="AXI03774.1"/>
    </source>
</evidence>
<gene>
    <name evidence="2" type="ORF">HYN46_13595</name>
</gene>
<reference evidence="2 3" key="1">
    <citation type="submission" date="2018-07" db="EMBL/GenBank/DDBJ databases">
        <title>Genome sequencing of Moraxellaceae gen. HYN0046.</title>
        <authorList>
            <person name="Kim M."/>
            <person name="Yi H."/>
        </authorList>
    </citation>
    <scope>NUCLEOTIDE SEQUENCE [LARGE SCALE GENOMIC DNA]</scope>
    <source>
        <strain evidence="2 3">HYN0046</strain>
    </source>
</reference>
<dbReference type="AlphaFoldDB" id="A0A345P915"/>
<accession>A0A345P915</accession>
<dbReference type="KEGG" id="mbah:HYN46_13595"/>
<organism evidence="2 3">
    <name type="scientific">Aquirhabdus parva</name>
    <dbReference type="NCBI Taxonomy" id="2283318"/>
    <lineage>
        <taxon>Bacteria</taxon>
        <taxon>Pseudomonadati</taxon>
        <taxon>Pseudomonadota</taxon>
        <taxon>Gammaproteobacteria</taxon>
        <taxon>Moraxellales</taxon>
        <taxon>Moraxellaceae</taxon>
        <taxon>Aquirhabdus</taxon>
    </lineage>
</organism>
<dbReference type="OrthoDB" id="5508986at2"/>
<feature type="chain" id="PRO_5016857257" evidence="1">
    <location>
        <begin position="21"/>
        <end position="160"/>
    </location>
</feature>
<evidence type="ECO:0000256" key="1">
    <source>
        <dbReference type="SAM" id="SignalP"/>
    </source>
</evidence>
<keyword evidence="3" id="KW-1185">Reference proteome</keyword>